<dbReference type="Proteomes" id="UP000601171">
    <property type="component" value="Unassembled WGS sequence"/>
</dbReference>
<evidence type="ECO:0000256" key="6">
    <source>
        <dbReference type="ARBA" id="ARBA00023136"/>
    </source>
</evidence>
<name>A0A926IL96_9FIRM</name>
<dbReference type="PANTHER" id="PTHR43663">
    <property type="entry name" value="CHROMATE TRANSPORT PROTEIN-RELATED"/>
    <property type="match status" value="1"/>
</dbReference>
<evidence type="ECO:0000256" key="2">
    <source>
        <dbReference type="ARBA" id="ARBA00005262"/>
    </source>
</evidence>
<evidence type="ECO:0000313" key="9">
    <source>
        <dbReference type="Proteomes" id="UP000601171"/>
    </source>
</evidence>
<feature type="transmembrane region" description="Helical" evidence="7">
    <location>
        <begin position="72"/>
        <end position="98"/>
    </location>
</feature>
<evidence type="ECO:0000313" key="8">
    <source>
        <dbReference type="EMBL" id="MBC8589140.1"/>
    </source>
</evidence>
<evidence type="ECO:0000256" key="7">
    <source>
        <dbReference type="SAM" id="Phobius"/>
    </source>
</evidence>
<reference evidence="8" key="1">
    <citation type="submission" date="2020-08" db="EMBL/GenBank/DDBJ databases">
        <title>Genome public.</title>
        <authorList>
            <person name="Liu C."/>
            <person name="Sun Q."/>
        </authorList>
    </citation>
    <scope>NUCLEOTIDE SEQUENCE</scope>
    <source>
        <strain evidence="8">BX21</strain>
    </source>
</reference>
<accession>A0A926IL96</accession>
<proteinExistence type="inferred from homology"/>
<dbReference type="EMBL" id="JACRTG010000030">
    <property type="protein sequence ID" value="MBC8589140.1"/>
    <property type="molecule type" value="Genomic_DNA"/>
</dbReference>
<keyword evidence="3" id="KW-1003">Cell membrane</keyword>
<comment type="caution">
    <text evidence="8">The sequence shown here is derived from an EMBL/GenBank/DDBJ whole genome shotgun (WGS) entry which is preliminary data.</text>
</comment>
<dbReference type="GO" id="GO:0015109">
    <property type="term" value="F:chromate transmembrane transporter activity"/>
    <property type="evidence" value="ECO:0007669"/>
    <property type="project" value="InterPro"/>
</dbReference>
<comment type="similarity">
    <text evidence="2">Belongs to the chromate ion transporter (CHR) (TC 2.A.51) family.</text>
</comment>
<evidence type="ECO:0000256" key="3">
    <source>
        <dbReference type="ARBA" id="ARBA00022475"/>
    </source>
</evidence>
<keyword evidence="5 7" id="KW-1133">Transmembrane helix</keyword>
<evidence type="ECO:0000256" key="1">
    <source>
        <dbReference type="ARBA" id="ARBA00004651"/>
    </source>
</evidence>
<comment type="subcellular location">
    <subcellularLocation>
        <location evidence="1">Cell membrane</location>
        <topology evidence="1">Multi-pass membrane protein</topology>
    </subcellularLocation>
</comment>
<organism evidence="8 9">
    <name type="scientific">Paratissierella segnis</name>
    <dbReference type="NCBI Taxonomy" id="2763679"/>
    <lineage>
        <taxon>Bacteria</taxon>
        <taxon>Bacillati</taxon>
        <taxon>Bacillota</taxon>
        <taxon>Tissierellia</taxon>
        <taxon>Tissierellales</taxon>
        <taxon>Tissierellaceae</taxon>
        <taxon>Paratissierella</taxon>
    </lineage>
</organism>
<gene>
    <name evidence="8" type="ORF">H8707_13040</name>
</gene>
<sequence>MEYLRLFLSFFKIGLFSFGGGYAMIPLIQSENAMYNWISSSDLIDIIAISEMTPGPVAVNSATFIGYNAGGILGGIIATIGVTLPSLLLVLIVANVFFKFSKHPLKTMAFYGIRPVIAGLIISAALVVAETAFFKSGISLNETAENIFQLISLQNVFIFVLSLLLLLKTKINPVIIILISGILGVLI</sequence>
<keyword evidence="6 7" id="KW-0472">Membrane</keyword>
<dbReference type="InterPro" id="IPR052518">
    <property type="entry name" value="CHR_Transporter"/>
</dbReference>
<dbReference type="InterPro" id="IPR003370">
    <property type="entry name" value="Chromate_transpt"/>
</dbReference>
<evidence type="ECO:0000256" key="5">
    <source>
        <dbReference type="ARBA" id="ARBA00022989"/>
    </source>
</evidence>
<dbReference type="Pfam" id="PF02417">
    <property type="entry name" value="Chromate_transp"/>
    <property type="match status" value="1"/>
</dbReference>
<dbReference type="PANTHER" id="PTHR43663:SF1">
    <property type="entry name" value="CHROMATE TRANSPORTER"/>
    <property type="match status" value="1"/>
</dbReference>
<dbReference type="RefSeq" id="WP_262430602.1">
    <property type="nucleotide sequence ID" value="NZ_JACRTG010000030.1"/>
</dbReference>
<keyword evidence="9" id="KW-1185">Reference proteome</keyword>
<dbReference type="GO" id="GO:0005886">
    <property type="term" value="C:plasma membrane"/>
    <property type="evidence" value="ECO:0007669"/>
    <property type="project" value="UniProtKB-SubCell"/>
</dbReference>
<feature type="transmembrane region" description="Helical" evidence="7">
    <location>
        <begin position="110"/>
        <end position="134"/>
    </location>
</feature>
<dbReference type="AlphaFoldDB" id="A0A926IL96"/>
<feature type="transmembrane region" description="Helical" evidence="7">
    <location>
        <begin position="7"/>
        <end position="28"/>
    </location>
</feature>
<feature type="transmembrane region" description="Helical" evidence="7">
    <location>
        <begin position="146"/>
        <end position="167"/>
    </location>
</feature>
<keyword evidence="4 7" id="KW-0812">Transmembrane</keyword>
<evidence type="ECO:0000256" key="4">
    <source>
        <dbReference type="ARBA" id="ARBA00022692"/>
    </source>
</evidence>
<protein>
    <submittedName>
        <fullName evidence="8">Chromate transporter</fullName>
    </submittedName>
</protein>